<evidence type="ECO:0000313" key="1">
    <source>
        <dbReference type="EMBL" id="KAK3896470.1"/>
    </source>
</evidence>
<reference evidence="1" key="1">
    <citation type="journal article" date="2023" name="Mol. Phylogenet. Evol.">
        <title>Genome-scale phylogeny and comparative genomics of the fungal order Sordariales.</title>
        <authorList>
            <person name="Hensen N."/>
            <person name="Bonometti L."/>
            <person name="Westerberg I."/>
            <person name="Brannstrom I.O."/>
            <person name="Guillou S."/>
            <person name="Cros-Aarteil S."/>
            <person name="Calhoun S."/>
            <person name="Haridas S."/>
            <person name="Kuo A."/>
            <person name="Mondo S."/>
            <person name="Pangilinan J."/>
            <person name="Riley R."/>
            <person name="LaButti K."/>
            <person name="Andreopoulos B."/>
            <person name="Lipzen A."/>
            <person name="Chen C."/>
            <person name="Yan M."/>
            <person name="Daum C."/>
            <person name="Ng V."/>
            <person name="Clum A."/>
            <person name="Steindorff A."/>
            <person name="Ohm R.A."/>
            <person name="Martin F."/>
            <person name="Silar P."/>
            <person name="Natvig D.O."/>
            <person name="Lalanne C."/>
            <person name="Gautier V."/>
            <person name="Ament-Velasquez S.L."/>
            <person name="Kruys A."/>
            <person name="Hutchinson M.I."/>
            <person name="Powell A.J."/>
            <person name="Barry K."/>
            <person name="Miller A.N."/>
            <person name="Grigoriev I.V."/>
            <person name="Debuchy R."/>
            <person name="Gladieux P."/>
            <person name="Hiltunen Thoren M."/>
            <person name="Johannesson H."/>
        </authorList>
    </citation>
    <scope>NUCLEOTIDE SEQUENCE</scope>
    <source>
        <strain evidence="1">CBS 103.79</strain>
    </source>
</reference>
<name>A0AAN6M8M6_9PEZI</name>
<dbReference type="EMBL" id="MU856618">
    <property type="protein sequence ID" value="KAK3896470.1"/>
    <property type="molecule type" value="Genomic_DNA"/>
</dbReference>
<evidence type="ECO:0000313" key="2">
    <source>
        <dbReference type="Proteomes" id="UP001303889"/>
    </source>
</evidence>
<protein>
    <submittedName>
        <fullName evidence="1">Uncharacterized protein</fullName>
    </submittedName>
</protein>
<gene>
    <name evidence="1" type="ORF">C8A05DRAFT_48466</name>
</gene>
<reference evidence="1" key="2">
    <citation type="submission" date="2023-05" db="EMBL/GenBank/DDBJ databases">
        <authorList>
            <consortium name="Lawrence Berkeley National Laboratory"/>
            <person name="Steindorff A."/>
            <person name="Hensen N."/>
            <person name="Bonometti L."/>
            <person name="Westerberg I."/>
            <person name="Brannstrom I.O."/>
            <person name="Guillou S."/>
            <person name="Cros-Aarteil S."/>
            <person name="Calhoun S."/>
            <person name="Haridas S."/>
            <person name="Kuo A."/>
            <person name="Mondo S."/>
            <person name="Pangilinan J."/>
            <person name="Riley R."/>
            <person name="Labutti K."/>
            <person name="Andreopoulos B."/>
            <person name="Lipzen A."/>
            <person name="Chen C."/>
            <person name="Yanf M."/>
            <person name="Daum C."/>
            <person name="Ng V."/>
            <person name="Clum A."/>
            <person name="Ohm R."/>
            <person name="Martin F."/>
            <person name="Silar P."/>
            <person name="Natvig D."/>
            <person name="Lalanne C."/>
            <person name="Gautier V."/>
            <person name="Ament-Velasquez S.L."/>
            <person name="Kruys A."/>
            <person name="Hutchinson M.I."/>
            <person name="Powell A.J."/>
            <person name="Barry K."/>
            <person name="Miller A.N."/>
            <person name="Grigoriev I.V."/>
            <person name="Debuchy R."/>
            <person name="Gladieux P."/>
            <person name="Thoren M.H."/>
            <person name="Johannesson H."/>
        </authorList>
    </citation>
    <scope>NUCLEOTIDE SEQUENCE</scope>
    <source>
        <strain evidence="1">CBS 103.79</strain>
    </source>
</reference>
<dbReference type="Proteomes" id="UP001303889">
    <property type="component" value="Unassembled WGS sequence"/>
</dbReference>
<sequence>MEAINTLAPTHRDILLRAVANVLSSPVAKQTYAQIVDGLPLSEVARDVYTRRLCNGHPLLDQHKELCPGVAEEAEQLCSGLDTGALLMPSQSALPGSPRFSARLVELVARAVHSIAAWLYTQDTSRHKTDALGTWQPPEAQKRYYPRTFPATLFCHPWYRDHDQYPKGIADCVGYWAEGRILGGVIVFDRRDPDLVKDAAPDAIYVHADRARVIYRICRLLDSQTDELTEFLLADPTPQHYPLPILPSEANLERVDPEQALETTGIYRDKWERRLRPLEETDWRTRDVSDFFNYTSPQDWREATWRSGKRR</sequence>
<proteinExistence type="predicted"/>
<organism evidence="1 2">
    <name type="scientific">Staphylotrichum tortipilum</name>
    <dbReference type="NCBI Taxonomy" id="2831512"/>
    <lineage>
        <taxon>Eukaryota</taxon>
        <taxon>Fungi</taxon>
        <taxon>Dikarya</taxon>
        <taxon>Ascomycota</taxon>
        <taxon>Pezizomycotina</taxon>
        <taxon>Sordariomycetes</taxon>
        <taxon>Sordariomycetidae</taxon>
        <taxon>Sordariales</taxon>
        <taxon>Chaetomiaceae</taxon>
        <taxon>Staphylotrichum</taxon>
    </lineage>
</organism>
<comment type="caution">
    <text evidence="1">The sequence shown here is derived from an EMBL/GenBank/DDBJ whole genome shotgun (WGS) entry which is preliminary data.</text>
</comment>
<dbReference type="AlphaFoldDB" id="A0AAN6M8M6"/>
<accession>A0AAN6M8M6</accession>
<keyword evidence="2" id="KW-1185">Reference proteome</keyword>